<sequence length="247" mass="28560">MILLCTACNWVLKSNSTEKKHIEVVRYDRLESRYLTTGDFSALQEMNTEYAIETKTLIENVLNLGAVYEPDINSTLLNYYQDITLQKLIADVEEQYSDMDDVNQDLTKAFTKAKKEIKNITIPTIYTQIGAFDQSIIVGEQTIGISLDKYLGADYPLYQKYYHANQRTTMTREYITPDCLFFYLMSLYPMKNAENSSQQAKDMHTARLMYVTNQLVGREAFNTNGVKTVEKYMKHHDKLTLNGLLIQ</sequence>
<dbReference type="STRING" id="28136.SAMN02745202_00238"/>
<proteinExistence type="predicted"/>
<dbReference type="Pfam" id="PF25594">
    <property type="entry name" value="GldB_lipo"/>
    <property type="match status" value="1"/>
</dbReference>
<organism evidence="1 2">
    <name type="scientific">Segatella oulorum</name>
    <dbReference type="NCBI Taxonomy" id="28136"/>
    <lineage>
        <taxon>Bacteria</taxon>
        <taxon>Pseudomonadati</taxon>
        <taxon>Bacteroidota</taxon>
        <taxon>Bacteroidia</taxon>
        <taxon>Bacteroidales</taxon>
        <taxon>Prevotellaceae</taxon>
        <taxon>Segatella</taxon>
    </lineage>
</organism>
<protein>
    <recommendedName>
        <fullName evidence="3">Gliding motility protein GldB</fullName>
    </recommendedName>
</protein>
<dbReference type="EMBL" id="FUXK01000002">
    <property type="protein sequence ID" value="SJZ47619.1"/>
    <property type="molecule type" value="Genomic_DNA"/>
</dbReference>
<dbReference type="eggNOG" id="ENOG502ZQXT">
    <property type="taxonomic scope" value="Bacteria"/>
</dbReference>
<evidence type="ECO:0000313" key="1">
    <source>
        <dbReference type="EMBL" id="SJZ47619.1"/>
    </source>
</evidence>
<dbReference type="Proteomes" id="UP000190065">
    <property type="component" value="Unassembled WGS sequence"/>
</dbReference>
<reference evidence="1 2" key="1">
    <citation type="submission" date="2017-02" db="EMBL/GenBank/DDBJ databases">
        <authorList>
            <person name="Peterson S.W."/>
        </authorList>
    </citation>
    <scope>NUCLEOTIDE SEQUENCE [LARGE SCALE GENOMIC DNA]</scope>
    <source>
        <strain evidence="1 2">ATCC 43324</strain>
    </source>
</reference>
<gene>
    <name evidence="1" type="ORF">SAMN02745202_00238</name>
</gene>
<accession>A0A1T4KYW3</accession>
<dbReference type="InterPro" id="IPR019853">
    <property type="entry name" value="GldB-like"/>
</dbReference>
<name>A0A1T4KYW3_9BACT</name>
<dbReference type="AlphaFoldDB" id="A0A1T4KYW3"/>
<evidence type="ECO:0008006" key="3">
    <source>
        <dbReference type="Google" id="ProtNLM"/>
    </source>
</evidence>
<evidence type="ECO:0000313" key="2">
    <source>
        <dbReference type="Proteomes" id="UP000190065"/>
    </source>
</evidence>